<dbReference type="InParanoid" id="A0A0D0DGH7"/>
<protein>
    <submittedName>
        <fullName evidence="1">Uncharacterized protein</fullName>
    </submittedName>
</protein>
<dbReference type="AlphaFoldDB" id="A0A0D0DGH7"/>
<dbReference type="EMBL" id="KN824955">
    <property type="protein sequence ID" value="KIK97037.1"/>
    <property type="molecule type" value="Genomic_DNA"/>
</dbReference>
<evidence type="ECO:0000313" key="2">
    <source>
        <dbReference type="Proteomes" id="UP000054538"/>
    </source>
</evidence>
<gene>
    <name evidence="1" type="ORF">PAXRUDRAFT_825329</name>
</gene>
<dbReference type="HOGENOM" id="CLU_2705545_0_0_1"/>
<reference evidence="1 2" key="1">
    <citation type="submission" date="2014-04" db="EMBL/GenBank/DDBJ databases">
        <authorList>
            <consortium name="DOE Joint Genome Institute"/>
            <person name="Kuo A."/>
            <person name="Kohler A."/>
            <person name="Jargeat P."/>
            <person name="Nagy L.G."/>
            <person name="Floudas D."/>
            <person name="Copeland A."/>
            <person name="Barry K.W."/>
            <person name="Cichocki N."/>
            <person name="Veneault-Fourrey C."/>
            <person name="LaButti K."/>
            <person name="Lindquist E.A."/>
            <person name="Lipzen A."/>
            <person name="Lundell T."/>
            <person name="Morin E."/>
            <person name="Murat C."/>
            <person name="Sun H."/>
            <person name="Tunlid A."/>
            <person name="Henrissat B."/>
            <person name="Grigoriev I.V."/>
            <person name="Hibbett D.S."/>
            <person name="Martin F."/>
            <person name="Nordberg H.P."/>
            <person name="Cantor M.N."/>
            <person name="Hua S.X."/>
        </authorList>
    </citation>
    <scope>NUCLEOTIDE SEQUENCE [LARGE SCALE GENOMIC DNA]</scope>
    <source>
        <strain evidence="1 2">Ve08.2h10</strain>
    </source>
</reference>
<evidence type="ECO:0000313" key="1">
    <source>
        <dbReference type="EMBL" id="KIK97037.1"/>
    </source>
</evidence>
<reference evidence="2" key="2">
    <citation type="submission" date="2015-01" db="EMBL/GenBank/DDBJ databases">
        <title>Evolutionary Origins and Diversification of the Mycorrhizal Mutualists.</title>
        <authorList>
            <consortium name="DOE Joint Genome Institute"/>
            <consortium name="Mycorrhizal Genomics Consortium"/>
            <person name="Kohler A."/>
            <person name="Kuo A."/>
            <person name="Nagy L.G."/>
            <person name="Floudas D."/>
            <person name="Copeland A."/>
            <person name="Barry K.W."/>
            <person name="Cichocki N."/>
            <person name="Veneault-Fourrey C."/>
            <person name="LaButti K."/>
            <person name="Lindquist E.A."/>
            <person name="Lipzen A."/>
            <person name="Lundell T."/>
            <person name="Morin E."/>
            <person name="Murat C."/>
            <person name="Riley R."/>
            <person name="Ohm R."/>
            <person name="Sun H."/>
            <person name="Tunlid A."/>
            <person name="Henrissat B."/>
            <person name="Grigoriev I.V."/>
            <person name="Hibbett D.S."/>
            <person name="Martin F."/>
        </authorList>
    </citation>
    <scope>NUCLEOTIDE SEQUENCE [LARGE SCALE GENOMIC DNA]</scope>
    <source>
        <strain evidence="2">Ve08.2h10</strain>
    </source>
</reference>
<name>A0A0D0DGH7_9AGAM</name>
<proteinExistence type="predicted"/>
<keyword evidence="2" id="KW-1185">Reference proteome</keyword>
<dbReference type="Proteomes" id="UP000054538">
    <property type="component" value="Unassembled WGS sequence"/>
</dbReference>
<accession>A0A0D0DGH7</accession>
<organism evidence="1 2">
    <name type="scientific">Paxillus rubicundulus Ve08.2h10</name>
    <dbReference type="NCBI Taxonomy" id="930991"/>
    <lineage>
        <taxon>Eukaryota</taxon>
        <taxon>Fungi</taxon>
        <taxon>Dikarya</taxon>
        <taxon>Basidiomycota</taxon>
        <taxon>Agaricomycotina</taxon>
        <taxon>Agaricomycetes</taxon>
        <taxon>Agaricomycetidae</taxon>
        <taxon>Boletales</taxon>
        <taxon>Paxilineae</taxon>
        <taxon>Paxillaceae</taxon>
        <taxon>Paxillus</taxon>
    </lineage>
</organism>
<sequence length="73" mass="8419">MKIDSLRAQDFSPKNKIIVHPGSIAIQARYRHRFLNQDLVVLHHACHSKYYYDSPRPVARVIETGSTQTHSDC</sequence>